<dbReference type="OrthoDB" id="9899056at2"/>
<gene>
    <name evidence="1" type="ORF">DQ393_16965</name>
</gene>
<dbReference type="Pfam" id="PF10617">
    <property type="entry name" value="DUF2474"/>
    <property type="match status" value="1"/>
</dbReference>
<evidence type="ECO:0000313" key="1">
    <source>
        <dbReference type="EMBL" id="RAX40467.1"/>
    </source>
</evidence>
<accession>A0A329YAG5</accession>
<protein>
    <submittedName>
        <fullName evidence="1">DUF2474 domain-containing protein</fullName>
    </submittedName>
</protein>
<name>A0A329YAG5_RHITR</name>
<evidence type="ECO:0000313" key="2">
    <source>
        <dbReference type="Proteomes" id="UP000251205"/>
    </source>
</evidence>
<dbReference type="EMBL" id="QMKK01000042">
    <property type="protein sequence ID" value="RAX40467.1"/>
    <property type="molecule type" value="Genomic_DNA"/>
</dbReference>
<dbReference type="Proteomes" id="UP000251205">
    <property type="component" value="Unassembled WGS sequence"/>
</dbReference>
<comment type="caution">
    <text evidence="1">The sequence shown here is derived from an EMBL/GenBank/DDBJ whole genome shotgun (WGS) entry which is preliminary data.</text>
</comment>
<dbReference type="InterPro" id="IPR018895">
    <property type="entry name" value="DUF2474"/>
</dbReference>
<sequence>MGVIWTLSVSTLAVLAGLLRILMSAAGMTS</sequence>
<organism evidence="1 2">
    <name type="scientific">Rhizobium tropici</name>
    <dbReference type="NCBI Taxonomy" id="398"/>
    <lineage>
        <taxon>Bacteria</taxon>
        <taxon>Pseudomonadati</taxon>
        <taxon>Pseudomonadota</taxon>
        <taxon>Alphaproteobacteria</taxon>
        <taxon>Hyphomicrobiales</taxon>
        <taxon>Rhizobiaceae</taxon>
        <taxon>Rhizobium/Agrobacterium group</taxon>
        <taxon>Rhizobium</taxon>
    </lineage>
</organism>
<proteinExistence type="predicted"/>
<reference evidence="1 2" key="1">
    <citation type="submission" date="2018-06" db="EMBL/GenBank/DDBJ databases">
        <title>Whole Genome Sequence of an efficient microsymbiont, Rhizobium tropici.</title>
        <authorList>
            <person name="Srinivasan R."/>
            <person name="Singh H.V."/>
            <person name="Srivastava R."/>
            <person name="Kumari B."/>
            <person name="Radhakrishna A."/>
        </authorList>
    </citation>
    <scope>NUCLEOTIDE SEQUENCE [LARGE SCALE GENOMIC DNA]</scope>
    <source>
        <strain evidence="1 2">IGFRI Rhizo-19</strain>
    </source>
</reference>
<dbReference type="AlphaFoldDB" id="A0A329YAG5"/>